<dbReference type="AlphaFoldDB" id="A0A512HHB2"/>
<feature type="binding site" evidence="2">
    <location>
        <position position="135"/>
    </location>
    <ligand>
        <name>Mn(2+)</name>
        <dbReference type="ChEBI" id="CHEBI:29035"/>
        <label>2</label>
    </ligand>
</feature>
<dbReference type="FunFam" id="3.30.70.360:FF:000001">
    <property type="entry name" value="N-acetyldiaminopimelate deacetylase"/>
    <property type="match status" value="1"/>
</dbReference>
<dbReference type="Pfam" id="PF01546">
    <property type="entry name" value="Peptidase_M20"/>
    <property type="match status" value="1"/>
</dbReference>
<dbReference type="OrthoDB" id="9777385at2"/>
<dbReference type="CDD" id="cd05666">
    <property type="entry name" value="M20_Acy1-like"/>
    <property type="match status" value="1"/>
</dbReference>
<accession>A0A512HHB2</accession>
<proteinExistence type="predicted"/>
<evidence type="ECO:0000256" key="2">
    <source>
        <dbReference type="PIRSR" id="PIRSR005962-1"/>
    </source>
</evidence>
<evidence type="ECO:0000313" key="4">
    <source>
        <dbReference type="EMBL" id="GEO84780.1"/>
    </source>
</evidence>
<dbReference type="GO" id="GO:0050118">
    <property type="term" value="F:N-acetyldiaminopimelate deacetylase activity"/>
    <property type="evidence" value="ECO:0007669"/>
    <property type="project" value="UniProtKB-ARBA"/>
</dbReference>
<dbReference type="NCBIfam" id="TIGR01891">
    <property type="entry name" value="amidohydrolases"/>
    <property type="match status" value="1"/>
</dbReference>
<gene>
    <name evidence="4" type="ORF">RNA01_17120</name>
</gene>
<dbReference type="GO" id="GO:0019877">
    <property type="term" value="P:diaminopimelate biosynthetic process"/>
    <property type="evidence" value="ECO:0007669"/>
    <property type="project" value="UniProtKB-ARBA"/>
</dbReference>
<keyword evidence="2" id="KW-0479">Metal-binding</keyword>
<dbReference type="InterPro" id="IPR002933">
    <property type="entry name" value="Peptidase_M20"/>
</dbReference>
<dbReference type="PANTHER" id="PTHR11014">
    <property type="entry name" value="PEPTIDASE M20 FAMILY MEMBER"/>
    <property type="match status" value="1"/>
</dbReference>
<evidence type="ECO:0000313" key="5">
    <source>
        <dbReference type="Proteomes" id="UP000321717"/>
    </source>
</evidence>
<dbReference type="InterPro" id="IPR017439">
    <property type="entry name" value="Amidohydrolase"/>
</dbReference>
<dbReference type="PIRSF" id="PIRSF005962">
    <property type="entry name" value="Pept_M20D_amidohydro"/>
    <property type="match status" value="1"/>
</dbReference>
<name>A0A512HHB2_9HYPH</name>
<dbReference type="Proteomes" id="UP000321717">
    <property type="component" value="Unassembled WGS sequence"/>
</dbReference>
<dbReference type="GO" id="GO:0046872">
    <property type="term" value="F:metal ion binding"/>
    <property type="evidence" value="ECO:0007669"/>
    <property type="project" value="UniProtKB-KW"/>
</dbReference>
<keyword evidence="5" id="KW-1185">Reference proteome</keyword>
<feature type="binding site" evidence="2">
    <location>
        <position position="359"/>
    </location>
    <ligand>
        <name>Mn(2+)</name>
        <dbReference type="ChEBI" id="CHEBI:29035"/>
        <label>2</label>
    </ligand>
</feature>
<keyword evidence="1 4" id="KW-0378">Hydrolase</keyword>
<feature type="binding site" evidence="2">
    <location>
        <position position="161"/>
    </location>
    <ligand>
        <name>Mn(2+)</name>
        <dbReference type="ChEBI" id="CHEBI:29035"/>
        <label>2</label>
    </ligand>
</feature>
<dbReference type="Gene3D" id="3.40.630.10">
    <property type="entry name" value="Zn peptidases"/>
    <property type="match status" value="1"/>
</dbReference>
<keyword evidence="2" id="KW-0464">Manganese</keyword>
<feature type="binding site" evidence="2">
    <location>
        <position position="100"/>
    </location>
    <ligand>
        <name>Mn(2+)</name>
        <dbReference type="ChEBI" id="CHEBI:29035"/>
        <label>2</label>
    </ligand>
</feature>
<sequence>MNVSDTVKALEPRLIEWRHDLHANPETAFEEHRTAAFVARELRAAGLEVHEGIGRTGVVAVLRNGDGPSVGLRADMDALDITETTGVPYASTTPGKMHACGHDGHTAMLLGAACHMAVNPPSRGTVVFIFQPAEENEGGARVMVEDGLFDRFPVDCVFGMHNWPGLPVGQFALHGGAMMAAQDNFELKIIGKGSHAGMPHQGIDPILVAGQINTAWQAIVSRTLSPADAGVISITQIHAGDTWNIIPESVLIRGTARSLSPDVRDRLEAEMEHRARLVAETFGARAELDYQRRYPATINTQPETDIARAAAEAVVGEDAIRQDMPASMGAEDFSFMLEKIPGAYIWMGNGSAEGGRNLHNPNYDFNDEALTVGVQYWIEVARRALTRNSTTRD</sequence>
<evidence type="ECO:0000259" key="3">
    <source>
        <dbReference type="Pfam" id="PF07687"/>
    </source>
</evidence>
<evidence type="ECO:0000256" key="1">
    <source>
        <dbReference type="ARBA" id="ARBA00022801"/>
    </source>
</evidence>
<dbReference type="Gene3D" id="3.30.70.360">
    <property type="match status" value="1"/>
</dbReference>
<feature type="binding site" evidence="2">
    <location>
        <position position="102"/>
    </location>
    <ligand>
        <name>Mn(2+)</name>
        <dbReference type="ChEBI" id="CHEBI:29035"/>
        <label>2</label>
    </ligand>
</feature>
<dbReference type="SUPFAM" id="SSF55031">
    <property type="entry name" value="Bacterial exopeptidase dimerisation domain"/>
    <property type="match status" value="1"/>
</dbReference>
<comment type="cofactor">
    <cofactor evidence="2">
        <name>Mn(2+)</name>
        <dbReference type="ChEBI" id="CHEBI:29035"/>
    </cofactor>
    <text evidence="2">The Mn(2+) ion enhances activity.</text>
</comment>
<dbReference type="RefSeq" id="WP_147179541.1">
    <property type="nucleotide sequence ID" value="NZ_BJZP01000006.1"/>
</dbReference>
<dbReference type="Pfam" id="PF07687">
    <property type="entry name" value="M20_dimer"/>
    <property type="match status" value="1"/>
</dbReference>
<protein>
    <submittedName>
        <fullName evidence="4">Amidohydrolase</fullName>
    </submittedName>
</protein>
<reference evidence="4 5" key="1">
    <citation type="submission" date="2019-07" db="EMBL/GenBank/DDBJ databases">
        <title>Whole genome shotgun sequence of Rhizobium naphthalenivorans NBRC 107585.</title>
        <authorList>
            <person name="Hosoyama A."/>
            <person name="Uohara A."/>
            <person name="Ohji S."/>
            <person name="Ichikawa N."/>
        </authorList>
    </citation>
    <scope>NUCLEOTIDE SEQUENCE [LARGE SCALE GENOMIC DNA]</scope>
    <source>
        <strain evidence="4 5">NBRC 107585</strain>
    </source>
</reference>
<dbReference type="InterPro" id="IPR036264">
    <property type="entry name" value="Bact_exopeptidase_dim_dom"/>
</dbReference>
<dbReference type="EMBL" id="BJZP01000006">
    <property type="protein sequence ID" value="GEO84780.1"/>
    <property type="molecule type" value="Genomic_DNA"/>
</dbReference>
<dbReference type="SUPFAM" id="SSF53187">
    <property type="entry name" value="Zn-dependent exopeptidases"/>
    <property type="match status" value="1"/>
</dbReference>
<dbReference type="InterPro" id="IPR011650">
    <property type="entry name" value="Peptidase_M20_dimer"/>
</dbReference>
<organism evidence="4 5">
    <name type="scientific">Ciceribacter naphthalenivorans</name>
    <dbReference type="NCBI Taxonomy" id="1118451"/>
    <lineage>
        <taxon>Bacteria</taxon>
        <taxon>Pseudomonadati</taxon>
        <taxon>Pseudomonadota</taxon>
        <taxon>Alphaproteobacteria</taxon>
        <taxon>Hyphomicrobiales</taxon>
        <taxon>Rhizobiaceae</taxon>
        <taxon>Ciceribacter</taxon>
    </lineage>
</organism>
<dbReference type="PANTHER" id="PTHR11014:SF63">
    <property type="entry name" value="METALLOPEPTIDASE, PUTATIVE (AFU_ORTHOLOGUE AFUA_6G09600)-RELATED"/>
    <property type="match status" value="1"/>
</dbReference>
<comment type="caution">
    <text evidence="4">The sequence shown here is derived from an EMBL/GenBank/DDBJ whole genome shotgun (WGS) entry which is preliminary data.</text>
</comment>
<feature type="domain" description="Peptidase M20 dimerisation" evidence="3">
    <location>
        <begin position="185"/>
        <end position="276"/>
    </location>
</feature>